<feature type="transmembrane region" description="Helical" evidence="8">
    <location>
        <begin position="75"/>
        <end position="97"/>
    </location>
</feature>
<dbReference type="InterPro" id="IPR058130">
    <property type="entry name" value="PEA_transf_C"/>
</dbReference>
<protein>
    <submittedName>
        <fullName evidence="11">Phosphoethanolamine transferase EptA</fullName>
    </submittedName>
</protein>
<feature type="transmembrane region" description="Helical" evidence="8">
    <location>
        <begin position="151"/>
        <end position="173"/>
    </location>
</feature>
<dbReference type="Pfam" id="PF00884">
    <property type="entry name" value="Sulfatase"/>
    <property type="match status" value="1"/>
</dbReference>
<dbReference type="NCBIfam" id="NF028537">
    <property type="entry name" value="P_eth_NH2_trans"/>
    <property type="match status" value="1"/>
</dbReference>
<keyword evidence="4 11" id="KW-0808">Transferase</keyword>
<feature type="domain" description="Sulfatase N-terminal" evidence="9">
    <location>
        <begin position="235"/>
        <end position="524"/>
    </location>
</feature>
<dbReference type="Proteomes" id="UP001565243">
    <property type="component" value="Unassembled WGS sequence"/>
</dbReference>
<comment type="caution">
    <text evidence="11">The sequence shown here is derived from an EMBL/GenBank/DDBJ whole genome shotgun (WGS) entry which is preliminary data.</text>
</comment>
<name>A0ABV4E9Z0_9GAMM</name>
<comment type="subcellular location">
    <subcellularLocation>
        <location evidence="1">Cell inner membrane</location>
        <topology evidence="1">Multi-pass membrane protein</topology>
    </subcellularLocation>
</comment>
<organism evidence="11 12">
    <name type="scientific">Erwinia aeris</name>
    <dbReference type="NCBI Taxonomy" id="3239803"/>
    <lineage>
        <taxon>Bacteria</taxon>
        <taxon>Pseudomonadati</taxon>
        <taxon>Pseudomonadota</taxon>
        <taxon>Gammaproteobacteria</taxon>
        <taxon>Enterobacterales</taxon>
        <taxon>Erwiniaceae</taxon>
        <taxon>Erwinia</taxon>
    </lineage>
</organism>
<evidence type="ECO:0000313" key="11">
    <source>
        <dbReference type="EMBL" id="MEY8771726.1"/>
    </source>
</evidence>
<dbReference type="InterPro" id="IPR040423">
    <property type="entry name" value="PEA_transferase"/>
</dbReference>
<dbReference type="NCBIfam" id="NF008619">
    <property type="entry name" value="PRK11598.1"/>
    <property type="match status" value="1"/>
</dbReference>
<keyword evidence="6 8" id="KW-1133">Transmembrane helix</keyword>
<evidence type="ECO:0000259" key="10">
    <source>
        <dbReference type="Pfam" id="PF08019"/>
    </source>
</evidence>
<dbReference type="EMBL" id="JBGFFX010000009">
    <property type="protein sequence ID" value="MEY8771726.1"/>
    <property type="molecule type" value="Genomic_DNA"/>
</dbReference>
<keyword evidence="2" id="KW-1003">Cell membrane</keyword>
<keyword evidence="12" id="KW-1185">Reference proteome</keyword>
<evidence type="ECO:0000256" key="8">
    <source>
        <dbReference type="SAM" id="Phobius"/>
    </source>
</evidence>
<keyword evidence="3" id="KW-0997">Cell inner membrane</keyword>
<dbReference type="CDD" id="cd16017">
    <property type="entry name" value="LptA"/>
    <property type="match status" value="1"/>
</dbReference>
<evidence type="ECO:0000256" key="7">
    <source>
        <dbReference type="ARBA" id="ARBA00023136"/>
    </source>
</evidence>
<feature type="transmembrane region" description="Helical" evidence="8">
    <location>
        <begin position="46"/>
        <end position="68"/>
    </location>
</feature>
<dbReference type="Pfam" id="PF08019">
    <property type="entry name" value="EptA_B_N"/>
    <property type="match status" value="1"/>
</dbReference>
<keyword evidence="7 8" id="KW-0472">Membrane</keyword>
<feature type="transmembrane region" description="Helical" evidence="8">
    <location>
        <begin position="12"/>
        <end position="34"/>
    </location>
</feature>
<evidence type="ECO:0000256" key="3">
    <source>
        <dbReference type="ARBA" id="ARBA00022519"/>
    </source>
</evidence>
<evidence type="ECO:0000256" key="2">
    <source>
        <dbReference type="ARBA" id="ARBA00022475"/>
    </source>
</evidence>
<dbReference type="PANTHER" id="PTHR30443">
    <property type="entry name" value="INNER MEMBRANE PROTEIN"/>
    <property type="match status" value="1"/>
</dbReference>
<sequence>MKLTALRCNEISFNFYAALFFTLIPNALFFFHAWERIPYSELKDYFFAATMPLVLFCGFLFIFSVAALPWIRKPLLIFLAIVSAAANYFIYSFGTVIDTNMIQNVFETDLQEATALFSLRYILWLLLLGLLPALLIWRVRIVTRRPWWMNIAFRTGTALAALLAILLVAALFYKDYASLIRNNKGLVKMITPVNIVSGIGHYIDNRWFDGDRTLISIGQDARKGPQILAQQKKTLVVFVLGETARAENFSLGGYVRNTNPKLAKDNVIYYPNATSCGTETAISVPCMFSNMPREHYDASLARHQEGLLDVMAHAGVSVLWRENDGGCKGACDRVPHTDMTRWQLKNFCRDDYCLDDVLLWRLDRYLDSMKNDTVVVLHQMGSHGPAYYRRYPADKRPFTPTCDSNQIQDCDSQALVNTYDNTLVYTDSMLDDTIGLLKTYSSRYNVALIYLSDHGESLGERGMYLHGAPYLIAPTQQTHIPFLLWLSDGYASAFGINSTCLRQASGAAVSQDNVFHTLLGMMNIETKEYQPALDMIRSCRTVAGSGNFSTTLNSH</sequence>
<dbReference type="InterPro" id="IPR012549">
    <property type="entry name" value="EptA-like_N"/>
</dbReference>
<accession>A0ABV4E9Z0</accession>
<dbReference type="GO" id="GO:0016740">
    <property type="term" value="F:transferase activity"/>
    <property type="evidence" value="ECO:0007669"/>
    <property type="project" value="UniProtKB-KW"/>
</dbReference>
<evidence type="ECO:0000256" key="4">
    <source>
        <dbReference type="ARBA" id="ARBA00022679"/>
    </source>
</evidence>
<dbReference type="InterPro" id="IPR000917">
    <property type="entry name" value="Sulfatase_N"/>
</dbReference>
<dbReference type="SUPFAM" id="SSF53649">
    <property type="entry name" value="Alkaline phosphatase-like"/>
    <property type="match status" value="1"/>
</dbReference>
<dbReference type="PANTHER" id="PTHR30443:SF0">
    <property type="entry name" value="PHOSPHOETHANOLAMINE TRANSFERASE EPTA"/>
    <property type="match status" value="1"/>
</dbReference>
<evidence type="ECO:0000313" key="12">
    <source>
        <dbReference type="Proteomes" id="UP001565243"/>
    </source>
</evidence>
<dbReference type="InterPro" id="IPR017850">
    <property type="entry name" value="Alkaline_phosphatase_core_sf"/>
</dbReference>
<gene>
    <name evidence="11" type="primary">eptA</name>
    <name evidence="11" type="ORF">AB6T85_15105</name>
</gene>
<dbReference type="RefSeq" id="WP_369896021.1">
    <property type="nucleotide sequence ID" value="NZ_JBGFFX010000009.1"/>
</dbReference>
<keyword evidence="5 8" id="KW-0812">Transmembrane</keyword>
<proteinExistence type="predicted"/>
<evidence type="ECO:0000259" key="9">
    <source>
        <dbReference type="Pfam" id="PF00884"/>
    </source>
</evidence>
<evidence type="ECO:0000256" key="1">
    <source>
        <dbReference type="ARBA" id="ARBA00004429"/>
    </source>
</evidence>
<feature type="transmembrane region" description="Helical" evidence="8">
    <location>
        <begin position="117"/>
        <end position="139"/>
    </location>
</feature>
<evidence type="ECO:0000256" key="5">
    <source>
        <dbReference type="ARBA" id="ARBA00022692"/>
    </source>
</evidence>
<dbReference type="Gene3D" id="3.40.720.10">
    <property type="entry name" value="Alkaline Phosphatase, subunit A"/>
    <property type="match status" value="1"/>
</dbReference>
<evidence type="ECO:0000256" key="6">
    <source>
        <dbReference type="ARBA" id="ARBA00022989"/>
    </source>
</evidence>
<reference evidence="11 12" key="1">
    <citation type="submission" date="2024-07" db="EMBL/GenBank/DDBJ databases">
        <authorList>
            <person name="Hebao G."/>
        </authorList>
    </citation>
    <scope>NUCLEOTIDE SEQUENCE [LARGE SCALE GENOMIC DNA]</scope>
    <source>
        <strain evidence="11 12">ACCC 02193</strain>
    </source>
</reference>
<feature type="domain" description="Phosphoethanolamine transferase N-terminal" evidence="10">
    <location>
        <begin position="55"/>
        <end position="205"/>
    </location>
</feature>